<evidence type="ECO:0000256" key="2">
    <source>
        <dbReference type="ARBA" id="ARBA00009810"/>
    </source>
</evidence>
<feature type="chain" id="PRO_5030963782" evidence="16">
    <location>
        <begin position="27"/>
        <end position="811"/>
    </location>
</feature>
<keyword evidence="10 15" id="KW-0798">TonB box</keyword>
<dbReference type="InterPro" id="IPR012910">
    <property type="entry name" value="Plug_dom"/>
</dbReference>
<reference evidence="18 19" key="1">
    <citation type="submission" date="2020-07" db="EMBL/GenBank/DDBJ databases">
        <title>Genomic Encyclopedia of Type Strains, Phase IV (KMG-V): Genome sequencing to study the core and pangenomes of soil and plant-associated prokaryotes.</title>
        <authorList>
            <person name="Whitman W."/>
        </authorList>
    </citation>
    <scope>NUCLEOTIDE SEQUENCE [LARGE SCALE GENOMIC DNA]</scope>
    <source>
        <strain evidence="18 19">SAS40</strain>
    </source>
</reference>
<evidence type="ECO:0000256" key="6">
    <source>
        <dbReference type="ARBA" id="ARBA00022692"/>
    </source>
</evidence>
<comment type="subcellular location">
    <subcellularLocation>
        <location evidence="1 14">Cell outer membrane</location>
        <topology evidence="1 14">Multi-pass membrane protein</topology>
    </subcellularLocation>
</comment>
<dbReference type="Gene3D" id="3.55.50.30">
    <property type="match status" value="1"/>
</dbReference>
<evidence type="ECO:0000256" key="1">
    <source>
        <dbReference type="ARBA" id="ARBA00004571"/>
    </source>
</evidence>
<evidence type="ECO:0000256" key="7">
    <source>
        <dbReference type="ARBA" id="ARBA00022729"/>
    </source>
</evidence>
<dbReference type="NCBIfam" id="TIGR01783">
    <property type="entry name" value="TonB-siderophor"/>
    <property type="match status" value="1"/>
</dbReference>
<dbReference type="GO" id="GO:0009279">
    <property type="term" value="C:cell outer membrane"/>
    <property type="evidence" value="ECO:0007669"/>
    <property type="project" value="UniProtKB-SubCell"/>
</dbReference>
<accession>A0A7Y9LK99</accession>
<dbReference type="SUPFAM" id="SSF56935">
    <property type="entry name" value="Porins"/>
    <property type="match status" value="1"/>
</dbReference>
<dbReference type="PANTHER" id="PTHR32552">
    <property type="entry name" value="FERRICHROME IRON RECEPTOR-RELATED"/>
    <property type="match status" value="1"/>
</dbReference>
<keyword evidence="19" id="KW-1185">Reference proteome</keyword>
<comment type="similarity">
    <text evidence="2 14 15">Belongs to the TonB-dependent receptor family.</text>
</comment>
<evidence type="ECO:0000256" key="8">
    <source>
        <dbReference type="ARBA" id="ARBA00023004"/>
    </source>
</evidence>
<dbReference type="InterPro" id="IPR039426">
    <property type="entry name" value="TonB-dep_rcpt-like"/>
</dbReference>
<evidence type="ECO:0000259" key="17">
    <source>
        <dbReference type="SMART" id="SM00965"/>
    </source>
</evidence>
<evidence type="ECO:0000256" key="3">
    <source>
        <dbReference type="ARBA" id="ARBA00022448"/>
    </source>
</evidence>
<dbReference type="AlphaFoldDB" id="A0A7Y9LK99"/>
<proteinExistence type="inferred from homology"/>
<feature type="signal peptide" evidence="16">
    <location>
        <begin position="1"/>
        <end position="26"/>
    </location>
</feature>
<keyword evidence="6 14" id="KW-0812">Transmembrane</keyword>
<dbReference type="Gene3D" id="2.170.130.10">
    <property type="entry name" value="TonB-dependent receptor, plug domain"/>
    <property type="match status" value="1"/>
</dbReference>
<dbReference type="InterPro" id="IPR036942">
    <property type="entry name" value="Beta-barrel_TonB_sf"/>
</dbReference>
<evidence type="ECO:0000313" key="18">
    <source>
        <dbReference type="EMBL" id="NYE81317.1"/>
    </source>
</evidence>
<evidence type="ECO:0000256" key="16">
    <source>
        <dbReference type="SAM" id="SignalP"/>
    </source>
</evidence>
<dbReference type="PANTHER" id="PTHR32552:SF74">
    <property type="entry name" value="HYDROXAMATE SIDEROPHORE RECEPTOR FHUE"/>
    <property type="match status" value="1"/>
</dbReference>
<evidence type="ECO:0000256" key="5">
    <source>
        <dbReference type="ARBA" id="ARBA00022496"/>
    </source>
</evidence>
<dbReference type="Pfam" id="PF00593">
    <property type="entry name" value="TonB_dep_Rec_b-barrel"/>
    <property type="match status" value="1"/>
</dbReference>
<dbReference type="PROSITE" id="PS52016">
    <property type="entry name" value="TONB_DEPENDENT_REC_3"/>
    <property type="match status" value="1"/>
</dbReference>
<evidence type="ECO:0000256" key="4">
    <source>
        <dbReference type="ARBA" id="ARBA00022452"/>
    </source>
</evidence>
<keyword evidence="5" id="KW-0410">Iron transport</keyword>
<dbReference type="EMBL" id="JACBYR010000001">
    <property type="protein sequence ID" value="NYE81317.1"/>
    <property type="molecule type" value="Genomic_DNA"/>
</dbReference>
<dbReference type="Pfam" id="PF07715">
    <property type="entry name" value="Plug"/>
    <property type="match status" value="1"/>
</dbReference>
<evidence type="ECO:0000256" key="13">
    <source>
        <dbReference type="ARBA" id="ARBA00023237"/>
    </source>
</evidence>
<dbReference type="CDD" id="cd01347">
    <property type="entry name" value="ligand_gated_channel"/>
    <property type="match status" value="1"/>
</dbReference>
<keyword evidence="3 14" id="KW-0813">Transport</keyword>
<sequence length="811" mass="87902">MSRFRLRPAVSTLAIALAFGPLGALAQTAPLVAARPVDIRIAEQPLAQALDDLARQTRLELMVQHSLVAGKTAPAVSGRLTPQQAVERLLAGTGLSADVTGTILTIKPASPTSGQSAPATLAMVPVTAQYERSPITEQSESYTTTGITIGRMQQSLRETPQSVTVVTRQQMNDQVLTSVDQVMAQATGVTKSQRNFGSHQFAIRGFTVNDENYLLDGIPGMLYNIGGWVPVDTAIFDRVEILRGAAGMVVGAGDPSGAINLVRKRPRADKHFDVTATVGSWDRYRAEVDTGGPLNAEGTVRGRVVAAYDDRNYFYDVSHSRQPLFYGVIDADLGRDTTLTVGARRQENRINGYWLFGLPRYTDGSALNVSRSTSLAQDWNRHHATATEVFGELEHRFDRDWKARLTVNRTESSVEQKVGIARGAVNPVTGVGTRLFSTQFKDLDVTSTGLDANVGGSFTAFGGRHQVLIGATSVRQNYFNQTVSSALGSAVDINNPNSSAVPEPLSPAWTFQDRQNDRRYSLYASSRLQLAEPLHLLLGGRFNWIDFKSRDQISGNRTEFKESGEFTPYAGLVFDVNRQWSLYGSYADTFAPQSQYRTAAGSVLAPAVGSNIEAGVKGELYEGRLNVSAAVFHTKKNGVAVLDAANPDGCPSGGATSSCYLSGSTLRSRGFEVEATGEVLPGWQVAAGYTYVSSRDNAGETISAETPHHLLRVSTNYRLPGDLNDWTIGGGVSAQSRYSYFAADNTAVRMGTGGRAVFDLRASYRVNRQWTVGLNIGNLFDKTYYAMLGELRRGNYYGEPRSATLVVRGSF</sequence>
<dbReference type="InterPro" id="IPR000531">
    <property type="entry name" value="Beta-barrel_TonB"/>
</dbReference>
<evidence type="ECO:0000256" key="15">
    <source>
        <dbReference type="RuleBase" id="RU003357"/>
    </source>
</evidence>
<protein>
    <submittedName>
        <fullName evidence="18">Iron complex outermembrane receptor protein/outer membrane receptor for ferric coprogen and ferric-rhodotorulic acid</fullName>
    </submittedName>
</protein>
<keyword evidence="12 18" id="KW-0675">Receptor</keyword>
<dbReference type="GO" id="GO:0038023">
    <property type="term" value="F:signaling receptor activity"/>
    <property type="evidence" value="ECO:0007669"/>
    <property type="project" value="InterPro"/>
</dbReference>
<evidence type="ECO:0000256" key="9">
    <source>
        <dbReference type="ARBA" id="ARBA00023065"/>
    </source>
</evidence>
<evidence type="ECO:0000256" key="14">
    <source>
        <dbReference type="PROSITE-ProRule" id="PRU01360"/>
    </source>
</evidence>
<keyword evidence="7 16" id="KW-0732">Signal</keyword>
<keyword evidence="13 14" id="KW-0998">Cell outer membrane</keyword>
<evidence type="ECO:0000313" key="19">
    <source>
        <dbReference type="Proteomes" id="UP000542125"/>
    </source>
</evidence>
<keyword evidence="9" id="KW-0406">Ion transport</keyword>
<keyword evidence="8" id="KW-0408">Iron</keyword>
<dbReference type="RefSeq" id="WP_179583249.1">
    <property type="nucleotide sequence ID" value="NZ_JACBYR010000001.1"/>
</dbReference>
<comment type="caution">
    <text evidence="18">The sequence shown here is derived from an EMBL/GenBank/DDBJ whole genome shotgun (WGS) entry which is preliminary data.</text>
</comment>
<name>A0A7Y9LK99_9BURK</name>
<dbReference type="InterPro" id="IPR011662">
    <property type="entry name" value="Secretin/TonB_short_N"/>
</dbReference>
<keyword evidence="4 14" id="KW-1134">Transmembrane beta strand</keyword>
<dbReference type="FunFam" id="2.170.130.10:FF:000010">
    <property type="entry name" value="Ferripyoverdine receptor"/>
    <property type="match status" value="1"/>
</dbReference>
<evidence type="ECO:0000256" key="12">
    <source>
        <dbReference type="ARBA" id="ARBA00023170"/>
    </source>
</evidence>
<dbReference type="InterPro" id="IPR037066">
    <property type="entry name" value="Plug_dom_sf"/>
</dbReference>
<evidence type="ECO:0000256" key="11">
    <source>
        <dbReference type="ARBA" id="ARBA00023136"/>
    </source>
</evidence>
<organism evidence="18 19">
    <name type="scientific">Pigmentiphaga litoralis</name>
    <dbReference type="NCBI Taxonomy" id="516702"/>
    <lineage>
        <taxon>Bacteria</taxon>
        <taxon>Pseudomonadati</taxon>
        <taxon>Pseudomonadota</taxon>
        <taxon>Betaproteobacteria</taxon>
        <taxon>Burkholderiales</taxon>
        <taxon>Alcaligenaceae</taxon>
        <taxon>Pigmentiphaga</taxon>
    </lineage>
</organism>
<dbReference type="Proteomes" id="UP000542125">
    <property type="component" value="Unassembled WGS sequence"/>
</dbReference>
<gene>
    <name evidence="18" type="ORF">FHW18_000588</name>
</gene>
<dbReference type="InterPro" id="IPR010105">
    <property type="entry name" value="TonB_sidphr_rcpt"/>
</dbReference>
<evidence type="ECO:0000256" key="10">
    <source>
        <dbReference type="ARBA" id="ARBA00023077"/>
    </source>
</evidence>
<dbReference type="GO" id="GO:0015891">
    <property type="term" value="P:siderophore transport"/>
    <property type="evidence" value="ECO:0007669"/>
    <property type="project" value="InterPro"/>
</dbReference>
<dbReference type="Pfam" id="PF07660">
    <property type="entry name" value="STN"/>
    <property type="match status" value="1"/>
</dbReference>
<dbReference type="GO" id="GO:0015344">
    <property type="term" value="F:siderophore uptake transmembrane transporter activity"/>
    <property type="evidence" value="ECO:0007669"/>
    <property type="project" value="TreeGrafter"/>
</dbReference>
<feature type="domain" description="Secretin/TonB short N-terminal" evidence="17">
    <location>
        <begin position="59"/>
        <end position="109"/>
    </location>
</feature>
<keyword evidence="11 14" id="KW-0472">Membrane</keyword>
<dbReference type="SMART" id="SM00965">
    <property type="entry name" value="STN"/>
    <property type="match status" value="1"/>
</dbReference>
<dbReference type="Gene3D" id="2.40.170.20">
    <property type="entry name" value="TonB-dependent receptor, beta-barrel domain"/>
    <property type="match status" value="1"/>
</dbReference>